<dbReference type="SMART" id="SM00091">
    <property type="entry name" value="PAS"/>
    <property type="match status" value="3"/>
</dbReference>
<protein>
    <recommendedName>
        <fullName evidence="3">histidine kinase</fullName>
        <ecNumber evidence="3">2.7.13.3</ecNumber>
    </recommendedName>
</protein>
<evidence type="ECO:0000256" key="3">
    <source>
        <dbReference type="ARBA" id="ARBA00012438"/>
    </source>
</evidence>
<comment type="catalytic activity">
    <reaction evidence="1">
        <text>ATP + protein L-histidine = ADP + protein N-phospho-L-histidine.</text>
        <dbReference type="EC" id="2.7.13.3"/>
    </reaction>
</comment>
<dbReference type="InterPro" id="IPR003594">
    <property type="entry name" value="HATPase_dom"/>
</dbReference>
<evidence type="ECO:0000256" key="2">
    <source>
        <dbReference type="ARBA" id="ARBA00004236"/>
    </source>
</evidence>
<dbReference type="InterPro" id="IPR000014">
    <property type="entry name" value="PAS"/>
</dbReference>
<evidence type="ECO:0000256" key="9">
    <source>
        <dbReference type="ARBA" id="ARBA00022840"/>
    </source>
</evidence>
<dbReference type="Gene3D" id="3.30.450.20">
    <property type="entry name" value="PAS domain"/>
    <property type="match status" value="2"/>
</dbReference>
<dbReference type="SMART" id="SM00388">
    <property type="entry name" value="HisKA"/>
    <property type="match status" value="1"/>
</dbReference>
<dbReference type="Proteomes" id="UP000480684">
    <property type="component" value="Unassembled WGS sequence"/>
</dbReference>
<dbReference type="InterPro" id="IPR036890">
    <property type="entry name" value="HATPase_C_sf"/>
</dbReference>
<evidence type="ECO:0000259" key="14">
    <source>
        <dbReference type="PROSITE" id="PS50113"/>
    </source>
</evidence>
<keyword evidence="6" id="KW-0808">Transferase</keyword>
<dbReference type="CDD" id="cd00082">
    <property type="entry name" value="HisKA"/>
    <property type="match status" value="1"/>
</dbReference>
<dbReference type="Pfam" id="PF13188">
    <property type="entry name" value="PAS_8"/>
    <property type="match status" value="1"/>
</dbReference>
<dbReference type="SUPFAM" id="SSF55785">
    <property type="entry name" value="PYP-like sensor domain (PAS domain)"/>
    <property type="match status" value="2"/>
</dbReference>
<evidence type="ECO:0000256" key="1">
    <source>
        <dbReference type="ARBA" id="ARBA00000085"/>
    </source>
</evidence>
<dbReference type="PROSITE" id="PS50112">
    <property type="entry name" value="PAS"/>
    <property type="match status" value="1"/>
</dbReference>
<dbReference type="PANTHER" id="PTHR43711">
    <property type="entry name" value="TWO-COMPONENT HISTIDINE KINASE"/>
    <property type="match status" value="1"/>
</dbReference>
<dbReference type="FunFam" id="3.30.450.20:FF:000155">
    <property type="entry name" value="Sensor histidine kinase TodS"/>
    <property type="match status" value="1"/>
</dbReference>
<comment type="subcellular location">
    <subcellularLocation>
        <location evidence="2">Cell membrane</location>
    </subcellularLocation>
</comment>
<keyword evidence="8" id="KW-0418">Kinase</keyword>
<keyword evidence="11" id="KW-0472">Membrane</keyword>
<dbReference type="InterPro" id="IPR003661">
    <property type="entry name" value="HisK_dim/P_dom"/>
</dbReference>
<evidence type="ECO:0000256" key="11">
    <source>
        <dbReference type="ARBA" id="ARBA00023136"/>
    </source>
</evidence>
<comment type="caution">
    <text evidence="15">The sequence shown here is derived from an EMBL/GenBank/DDBJ whole genome shotgun (WGS) entry which is preliminary data.</text>
</comment>
<dbReference type="InterPro" id="IPR005467">
    <property type="entry name" value="His_kinase_dom"/>
</dbReference>
<evidence type="ECO:0000256" key="10">
    <source>
        <dbReference type="ARBA" id="ARBA00023012"/>
    </source>
</evidence>
<dbReference type="SUPFAM" id="SSF55874">
    <property type="entry name" value="ATPase domain of HSP90 chaperone/DNA topoisomerase II/histidine kinase"/>
    <property type="match status" value="1"/>
</dbReference>
<dbReference type="GO" id="GO:0006355">
    <property type="term" value="P:regulation of DNA-templated transcription"/>
    <property type="evidence" value="ECO:0007669"/>
    <property type="project" value="InterPro"/>
</dbReference>
<dbReference type="GO" id="GO:0000155">
    <property type="term" value="F:phosphorelay sensor kinase activity"/>
    <property type="evidence" value="ECO:0007669"/>
    <property type="project" value="InterPro"/>
</dbReference>
<dbReference type="InterPro" id="IPR013767">
    <property type="entry name" value="PAS_fold"/>
</dbReference>
<dbReference type="EC" id="2.7.13.3" evidence="3"/>
<dbReference type="InterPro" id="IPR035965">
    <property type="entry name" value="PAS-like_dom_sf"/>
</dbReference>
<keyword evidence="4" id="KW-1003">Cell membrane</keyword>
<dbReference type="CDD" id="cd00130">
    <property type="entry name" value="PAS"/>
    <property type="match status" value="2"/>
</dbReference>
<organism evidence="15 16">
    <name type="scientific">Magnetospirillum aberrantis SpK</name>
    <dbReference type="NCBI Taxonomy" id="908842"/>
    <lineage>
        <taxon>Bacteria</taxon>
        <taxon>Pseudomonadati</taxon>
        <taxon>Pseudomonadota</taxon>
        <taxon>Alphaproteobacteria</taxon>
        <taxon>Rhodospirillales</taxon>
        <taxon>Rhodospirillaceae</taxon>
        <taxon>Magnetospirillum</taxon>
    </lineage>
</organism>
<dbReference type="PROSITE" id="PS50113">
    <property type="entry name" value="PAC"/>
    <property type="match status" value="1"/>
</dbReference>
<dbReference type="CDD" id="cd16922">
    <property type="entry name" value="HATPase_EvgS-ArcB-TorS-like"/>
    <property type="match status" value="1"/>
</dbReference>
<evidence type="ECO:0000256" key="7">
    <source>
        <dbReference type="ARBA" id="ARBA00022741"/>
    </source>
</evidence>
<name>A0A7C9UW08_9PROT</name>
<sequence length="607" mass="65078">MTETFKTAFSALPTPCAVIGANGQLDAVNDSFAALLGCSVGSLTGVAAEQLLEGLPSELSIPHHGVLVDLKLGGTFSVRMGCSLAPLPDGGAVVSLCPAPEMAGWPYQLIVEAIQGGITIRDEDGRIIGSNAAARKLLGHGSSPEFIGRDGEPLGPREHPAFMALDSGNPVAAVIGLRQDPNHTRWLQVHSAPIRHPLGGRAVVSSFSEINQLVETQRLLADSERRFRAIFEHTFEFIGLLDTQGHLIEANATALAFIGKKLDEVVGQHFADTPWWSHSATERATLRDGIEQAAQGRFVRFETSHPGADGSVATVDFSLKPVCDETGQVIYIIPEGRDISHLKRAETELTTAKLQAEAANRAKSAFLATMSHELRTPLNAVIGFSETIMEQVFGPLANARYGEYVSLIHSAGCHLRDIIEDVLDVARIEIGEMSIQEDAMDLAPCLESALAMIRPKAAERHVRLDVSLPADLPRLRADGLRLRQIVLNLLSNAVKFTPPGGSVRLAARADDSGLSFSVADTGIGIRPEDMDVIWTPFFQVEGALSRQFGGTGLGLPIVRHYVERHGGTIVVDSTPGQGSTFTVRLPPERLILAANDAEGTEEDAKRG</sequence>
<dbReference type="EMBL" id="JAAIYP010000044">
    <property type="protein sequence ID" value="NFV81987.1"/>
    <property type="molecule type" value="Genomic_DNA"/>
</dbReference>
<evidence type="ECO:0000313" key="15">
    <source>
        <dbReference type="EMBL" id="NFV81987.1"/>
    </source>
</evidence>
<dbReference type="GO" id="GO:0005524">
    <property type="term" value="F:ATP binding"/>
    <property type="evidence" value="ECO:0007669"/>
    <property type="project" value="UniProtKB-KW"/>
</dbReference>
<reference evidence="15 16" key="1">
    <citation type="submission" date="2020-02" db="EMBL/GenBank/DDBJ databases">
        <authorList>
            <person name="Dziuba M."/>
            <person name="Kuznetsov B."/>
            <person name="Mardanov A."/>
            <person name="Ravin N."/>
            <person name="Grouzdev D."/>
        </authorList>
    </citation>
    <scope>NUCLEOTIDE SEQUENCE [LARGE SCALE GENOMIC DNA]</scope>
    <source>
        <strain evidence="15 16">SpK</strain>
    </source>
</reference>
<dbReference type="RefSeq" id="WP_163682543.1">
    <property type="nucleotide sequence ID" value="NZ_JAAIYP010000044.1"/>
</dbReference>
<dbReference type="Pfam" id="PF08448">
    <property type="entry name" value="PAS_4"/>
    <property type="match status" value="1"/>
</dbReference>
<dbReference type="InterPro" id="IPR004358">
    <property type="entry name" value="Sig_transdc_His_kin-like_C"/>
</dbReference>
<keyword evidence="7" id="KW-0547">Nucleotide-binding</keyword>
<evidence type="ECO:0000256" key="6">
    <source>
        <dbReference type="ARBA" id="ARBA00022679"/>
    </source>
</evidence>
<dbReference type="InterPro" id="IPR013656">
    <property type="entry name" value="PAS_4"/>
</dbReference>
<dbReference type="Pfam" id="PF00512">
    <property type="entry name" value="HisKA"/>
    <property type="match status" value="1"/>
</dbReference>
<dbReference type="Pfam" id="PF02518">
    <property type="entry name" value="HATPase_c"/>
    <property type="match status" value="1"/>
</dbReference>
<dbReference type="PROSITE" id="PS50109">
    <property type="entry name" value="HIS_KIN"/>
    <property type="match status" value="1"/>
</dbReference>
<dbReference type="PRINTS" id="PR00344">
    <property type="entry name" value="BCTRLSENSOR"/>
</dbReference>
<accession>A0A7C9UW08</accession>
<feature type="domain" description="Histidine kinase" evidence="12">
    <location>
        <begin position="369"/>
        <end position="589"/>
    </location>
</feature>
<dbReference type="InterPro" id="IPR036097">
    <property type="entry name" value="HisK_dim/P_sf"/>
</dbReference>
<dbReference type="Gene3D" id="3.30.565.10">
    <property type="entry name" value="Histidine kinase-like ATPase, C-terminal domain"/>
    <property type="match status" value="1"/>
</dbReference>
<dbReference type="Gene3D" id="1.10.287.130">
    <property type="match status" value="1"/>
</dbReference>
<feature type="domain" description="PAC" evidence="14">
    <location>
        <begin position="292"/>
        <end position="351"/>
    </location>
</feature>
<dbReference type="AlphaFoldDB" id="A0A7C9UW08"/>
<dbReference type="FunFam" id="3.30.565.10:FF:000023">
    <property type="entry name" value="PAS domain-containing sensor histidine kinase"/>
    <property type="match status" value="1"/>
</dbReference>
<evidence type="ECO:0000256" key="5">
    <source>
        <dbReference type="ARBA" id="ARBA00022553"/>
    </source>
</evidence>
<dbReference type="InterPro" id="IPR000700">
    <property type="entry name" value="PAS-assoc_C"/>
</dbReference>
<keyword evidence="5" id="KW-0597">Phosphoprotein</keyword>
<dbReference type="GO" id="GO:0005886">
    <property type="term" value="C:plasma membrane"/>
    <property type="evidence" value="ECO:0007669"/>
    <property type="project" value="UniProtKB-SubCell"/>
</dbReference>
<proteinExistence type="predicted"/>
<evidence type="ECO:0000259" key="13">
    <source>
        <dbReference type="PROSITE" id="PS50112"/>
    </source>
</evidence>
<evidence type="ECO:0000259" key="12">
    <source>
        <dbReference type="PROSITE" id="PS50109"/>
    </source>
</evidence>
<evidence type="ECO:0000256" key="4">
    <source>
        <dbReference type="ARBA" id="ARBA00022475"/>
    </source>
</evidence>
<dbReference type="NCBIfam" id="TIGR00229">
    <property type="entry name" value="sensory_box"/>
    <property type="match status" value="1"/>
</dbReference>
<keyword evidence="9" id="KW-0067">ATP-binding</keyword>
<gene>
    <name evidence="15" type="ORF">G4223_17900</name>
</gene>
<evidence type="ECO:0000313" key="16">
    <source>
        <dbReference type="Proteomes" id="UP000480684"/>
    </source>
</evidence>
<dbReference type="PANTHER" id="PTHR43711:SF31">
    <property type="entry name" value="HISTIDINE KINASE"/>
    <property type="match status" value="1"/>
</dbReference>
<dbReference type="SMART" id="SM00387">
    <property type="entry name" value="HATPase_c"/>
    <property type="match status" value="1"/>
</dbReference>
<dbReference type="Pfam" id="PF00989">
    <property type="entry name" value="PAS"/>
    <property type="match status" value="1"/>
</dbReference>
<evidence type="ECO:0000256" key="8">
    <source>
        <dbReference type="ARBA" id="ARBA00022777"/>
    </source>
</evidence>
<keyword evidence="16" id="KW-1185">Reference proteome</keyword>
<dbReference type="SUPFAM" id="SSF47384">
    <property type="entry name" value="Homodimeric domain of signal transducing histidine kinase"/>
    <property type="match status" value="1"/>
</dbReference>
<dbReference type="InterPro" id="IPR050736">
    <property type="entry name" value="Sensor_HK_Regulatory"/>
</dbReference>
<feature type="domain" description="PAS" evidence="13">
    <location>
        <begin position="223"/>
        <end position="268"/>
    </location>
</feature>
<keyword evidence="10" id="KW-0902">Two-component regulatory system</keyword>